<keyword evidence="1" id="KW-0472">Membrane</keyword>
<organism evidence="2 3">
    <name type="scientific">Volvox reticuliferus</name>
    <dbReference type="NCBI Taxonomy" id="1737510"/>
    <lineage>
        <taxon>Eukaryota</taxon>
        <taxon>Viridiplantae</taxon>
        <taxon>Chlorophyta</taxon>
        <taxon>core chlorophytes</taxon>
        <taxon>Chlorophyceae</taxon>
        <taxon>CS clade</taxon>
        <taxon>Chlamydomonadales</taxon>
        <taxon>Volvocaceae</taxon>
        <taxon>Volvox</taxon>
    </lineage>
</organism>
<accession>A0A8J4GEG3</accession>
<dbReference type="EMBL" id="BNCQ01000020">
    <property type="protein sequence ID" value="GIM06003.1"/>
    <property type="molecule type" value="Genomic_DNA"/>
</dbReference>
<dbReference type="Pfam" id="PF06041">
    <property type="entry name" value="DUF924"/>
    <property type="match status" value="1"/>
</dbReference>
<reference evidence="2" key="1">
    <citation type="journal article" date="2021" name="Proc. Natl. Acad. Sci. U.S.A.">
        <title>Three genomes in the algal genus Volvox reveal the fate of a haploid sex-determining region after a transition to homothallism.</title>
        <authorList>
            <person name="Yamamoto K."/>
            <person name="Hamaji T."/>
            <person name="Kawai-Toyooka H."/>
            <person name="Matsuzaki R."/>
            <person name="Takahashi F."/>
            <person name="Nishimura Y."/>
            <person name="Kawachi M."/>
            <person name="Noguchi H."/>
            <person name="Minakuchi Y."/>
            <person name="Umen J.G."/>
            <person name="Toyoda A."/>
            <person name="Nozaki H."/>
        </authorList>
    </citation>
    <scope>NUCLEOTIDE SEQUENCE</scope>
    <source>
        <strain evidence="2">NIES-3785</strain>
    </source>
</reference>
<dbReference type="AlphaFoldDB" id="A0A8J4GEG3"/>
<gene>
    <name evidence="2" type="ORF">Vretimale_10411</name>
</gene>
<dbReference type="Proteomes" id="UP000722791">
    <property type="component" value="Unassembled WGS sequence"/>
</dbReference>
<protein>
    <recommendedName>
        <fullName evidence="4">DUF924-domain-containing protein</fullName>
    </recommendedName>
</protein>
<dbReference type="SUPFAM" id="SSF48452">
    <property type="entry name" value="TPR-like"/>
    <property type="match status" value="1"/>
</dbReference>
<dbReference type="InterPro" id="IPR010323">
    <property type="entry name" value="DUF924"/>
</dbReference>
<evidence type="ECO:0008006" key="4">
    <source>
        <dbReference type="Google" id="ProtNLM"/>
    </source>
</evidence>
<sequence>DRNRWRIIRTVLHRSACGRALVLLTGMSSLYRQSGHVKAVKTKSLQVLLCRTSFFSFQLVWVLLTFNSKCRAAPGHGRHASVLSQNVLSSFRKYDTLRLNSHMLARFQGLVRTNCRASGGRLRRTLWLSETRTQGSRKPGHNLRLMATKDGIPDVARAVLEYWFGPNFETADDSFVPRDKMQIWFRGTPDVDQYITEHFGRHVQHVSEGLYDSWREGSPLSLLAGIILMDQFSRNIYRGTPGAFALDRKALSWADYAVESGADKSLPAMLRYFAYMPYMHAEDLAAQEVRGDARQCIQDDHVVGGPLPLAWSEPRGAARGICAHVCVYVCVYVWVLSRLVCVCVYVCICVYVCRIGGFCFTRGHYLAVPVCMCFIPTPRIDGITVRITIFIFLRSAIHPDRCNCHCCRRHRHCR</sequence>
<feature type="transmembrane region" description="Helical" evidence="1">
    <location>
        <begin position="331"/>
        <end position="353"/>
    </location>
</feature>
<feature type="non-terminal residue" evidence="2">
    <location>
        <position position="1"/>
    </location>
</feature>
<name>A0A8J4GEG3_9CHLO</name>
<dbReference type="InterPro" id="IPR011990">
    <property type="entry name" value="TPR-like_helical_dom_sf"/>
</dbReference>
<dbReference type="Gene3D" id="1.20.58.320">
    <property type="entry name" value="TPR-like"/>
    <property type="match status" value="1"/>
</dbReference>
<keyword evidence="1" id="KW-1133">Transmembrane helix</keyword>
<keyword evidence="1" id="KW-0812">Transmembrane</keyword>
<evidence type="ECO:0000256" key="1">
    <source>
        <dbReference type="SAM" id="Phobius"/>
    </source>
</evidence>
<evidence type="ECO:0000313" key="3">
    <source>
        <dbReference type="Proteomes" id="UP000722791"/>
    </source>
</evidence>
<proteinExistence type="predicted"/>
<comment type="caution">
    <text evidence="2">The sequence shown here is derived from an EMBL/GenBank/DDBJ whole genome shotgun (WGS) entry which is preliminary data.</text>
</comment>
<dbReference type="Gene3D" id="1.25.40.10">
    <property type="entry name" value="Tetratricopeptide repeat domain"/>
    <property type="match status" value="1"/>
</dbReference>
<evidence type="ECO:0000313" key="2">
    <source>
        <dbReference type="EMBL" id="GIM06003.1"/>
    </source>
</evidence>
<feature type="non-terminal residue" evidence="2">
    <location>
        <position position="414"/>
    </location>
</feature>